<dbReference type="RefSeq" id="WP_007469064.1">
    <property type="nucleotide sequence ID" value="NZ_KI391954.1"/>
</dbReference>
<keyword evidence="2" id="KW-1185">Reference proteome</keyword>
<dbReference type="HOGENOM" id="CLU_1502457_0_0_11"/>
<dbReference type="Proteomes" id="UP000004816">
    <property type="component" value="Unassembled WGS sequence"/>
</dbReference>
<proteinExistence type="predicted"/>
<comment type="caution">
    <text evidence="1">The sequence shown here is derived from an EMBL/GenBank/DDBJ whole genome shotgun (WGS) entry which is preliminary data.</text>
</comment>
<dbReference type="OrthoDB" id="4950564at2"/>
<reference evidence="1 2" key="1">
    <citation type="journal article" date="2011" name="Stand. Genomic Sci.">
        <title>High quality draft genome sequence of Segniliparus rugosus CDC 945(T)= (ATCC BAA-974(T)).</title>
        <authorList>
            <person name="Earl A.M."/>
            <person name="Desjardins C.A."/>
            <person name="Fitzgerald M.G."/>
            <person name="Arachchi H.M."/>
            <person name="Zeng Q."/>
            <person name="Mehta T."/>
            <person name="Griggs A."/>
            <person name="Birren B.W."/>
            <person name="Toney N.C."/>
            <person name="Carr J."/>
            <person name="Posey J."/>
            <person name="Butler W.R."/>
        </authorList>
    </citation>
    <scope>NUCLEOTIDE SEQUENCE [LARGE SCALE GENOMIC DNA]</scope>
    <source>
        <strain evidence="2">ATCC BAA-974 / DSM 45345 / CCUG 50838 / CIP 108380 / JCM 13579 / CDC 945</strain>
    </source>
</reference>
<evidence type="ECO:0000313" key="1">
    <source>
        <dbReference type="EMBL" id="EFV13649.1"/>
    </source>
</evidence>
<evidence type="ECO:0000313" key="2">
    <source>
        <dbReference type="Proteomes" id="UP000004816"/>
    </source>
</evidence>
<protein>
    <submittedName>
        <fullName evidence="1">Uncharacterized protein</fullName>
    </submittedName>
</protein>
<organism evidence="1 2">
    <name type="scientific">Segniliparus rugosus (strain ATCC BAA-974 / DSM 45345 / CCUG 50838 / CIP 108380 / JCM 13579 / CDC 945)</name>
    <dbReference type="NCBI Taxonomy" id="679197"/>
    <lineage>
        <taxon>Bacteria</taxon>
        <taxon>Bacillati</taxon>
        <taxon>Actinomycetota</taxon>
        <taxon>Actinomycetes</taxon>
        <taxon>Mycobacteriales</taxon>
        <taxon>Segniliparaceae</taxon>
        <taxon>Segniliparus</taxon>
    </lineage>
</organism>
<dbReference type="AlphaFoldDB" id="E5XPQ1"/>
<name>E5XPQ1_SEGRC</name>
<accession>E5XPQ1</accession>
<gene>
    <name evidence="1" type="ORF">HMPREF9336_01473</name>
</gene>
<sequence>MEEDSKLDISPLDALCAAAAERRFGIGLVEGYPDLAVRLLLADYDTPALRELAGFTRREVQNYPASVHDLFVEVLAELDVAPFGSDEEAILYLARHWSKQLLRGELSEREASRLLYWVAPGELPDDWEARHPALAGLMPGFSSLYFMEEHEVSRSDWEKYKADARGAARALLDSDIGRR</sequence>
<dbReference type="EMBL" id="ACZI02000003">
    <property type="protein sequence ID" value="EFV13649.1"/>
    <property type="molecule type" value="Genomic_DNA"/>
</dbReference>